<protein>
    <submittedName>
        <fullName evidence="3">SusE domain-containing protein</fullName>
    </submittedName>
</protein>
<sequence length="268" mass="28213">MKTWITRTFAGAFALATVALASCEKDEDKVVINSNAATALTASTTTANITTSNSSSQAVTYNWSKVDFGYNAAVVYTLQFAKRGTDFASTQDFNVGSSLSKSFTNKELNDLYNAIDCSLPATPAAFPLEVRVKATVGDAVTPVYSAAQSLVASPYPDFVAPTDRWGLVGPAGDGWPGATATDRNMPYDCRVRGYVARMTLNAGPFKFRRNQDWGTNLGGTTGDYTKGVTLTPGGSDLTITTPGTYTVKLEVTTDAAGATTGGKVTITP</sequence>
<proteinExistence type="predicted"/>
<evidence type="ECO:0000256" key="1">
    <source>
        <dbReference type="SAM" id="SignalP"/>
    </source>
</evidence>
<reference evidence="3 4" key="1">
    <citation type="submission" date="2023-10" db="EMBL/GenBank/DDBJ databases">
        <title>Hymenobacter endophyticus sp. nov., an isolate from the leaf tissues of wheat.</title>
        <authorList>
            <person name="Dai Y."/>
        </authorList>
    </citation>
    <scope>NUCLEOTIDE SEQUENCE [LARGE SCALE GENOMIC DNA]</scope>
    <source>
        <strain evidence="3 4">ZK17L-C2</strain>
    </source>
</reference>
<feature type="chain" id="PRO_5045646923" evidence="1">
    <location>
        <begin position="22"/>
        <end position="268"/>
    </location>
</feature>
<dbReference type="Gene3D" id="2.60.40.3620">
    <property type="match status" value="1"/>
</dbReference>
<dbReference type="InterPro" id="IPR025970">
    <property type="entry name" value="SusE"/>
</dbReference>
<organism evidence="3 4">
    <name type="scientific">Hymenobacter endophyticus</name>
    <dbReference type="NCBI Taxonomy" id="3076335"/>
    <lineage>
        <taxon>Bacteria</taxon>
        <taxon>Pseudomonadati</taxon>
        <taxon>Bacteroidota</taxon>
        <taxon>Cytophagia</taxon>
        <taxon>Cytophagales</taxon>
        <taxon>Hymenobacteraceae</taxon>
        <taxon>Hymenobacter</taxon>
    </lineage>
</organism>
<dbReference type="RefSeq" id="WP_315998999.1">
    <property type="nucleotide sequence ID" value="NZ_JAWDJT010000009.1"/>
</dbReference>
<dbReference type="EMBL" id="JAWDJT010000009">
    <property type="protein sequence ID" value="MDU0371537.1"/>
    <property type="molecule type" value="Genomic_DNA"/>
</dbReference>
<dbReference type="Pfam" id="PF14292">
    <property type="entry name" value="SusE"/>
    <property type="match status" value="1"/>
</dbReference>
<evidence type="ECO:0000313" key="4">
    <source>
        <dbReference type="Proteomes" id="UP001250698"/>
    </source>
</evidence>
<dbReference type="PROSITE" id="PS51257">
    <property type="entry name" value="PROKAR_LIPOPROTEIN"/>
    <property type="match status" value="1"/>
</dbReference>
<dbReference type="Proteomes" id="UP001250698">
    <property type="component" value="Unassembled WGS sequence"/>
</dbReference>
<comment type="caution">
    <text evidence="3">The sequence shown here is derived from an EMBL/GenBank/DDBJ whole genome shotgun (WGS) entry which is preliminary data.</text>
</comment>
<feature type="signal peptide" evidence="1">
    <location>
        <begin position="1"/>
        <end position="21"/>
    </location>
</feature>
<accession>A0ABU3TJI6</accession>
<keyword evidence="4" id="KW-1185">Reference proteome</keyword>
<keyword evidence="1" id="KW-0732">Signal</keyword>
<feature type="domain" description="SusE outer membrane protein" evidence="2">
    <location>
        <begin position="25"/>
        <end position="133"/>
    </location>
</feature>
<name>A0ABU3TJI6_9BACT</name>
<evidence type="ECO:0000259" key="2">
    <source>
        <dbReference type="Pfam" id="PF14292"/>
    </source>
</evidence>
<evidence type="ECO:0000313" key="3">
    <source>
        <dbReference type="EMBL" id="MDU0371537.1"/>
    </source>
</evidence>
<gene>
    <name evidence="3" type="ORF">ROI90_14100</name>
</gene>